<name>A0A1R1XY76_9FUNG</name>
<dbReference type="GO" id="GO:0005739">
    <property type="term" value="C:mitochondrion"/>
    <property type="evidence" value="ECO:0007669"/>
    <property type="project" value="UniProtKB-SubCell"/>
</dbReference>
<dbReference type="GO" id="GO:0016651">
    <property type="term" value="F:oxidoreductase activity, acting on NAD(P)H"/>
    <property type="evidence" value="ECO:0007669"/>
    <property type="project" value="InterPro"/>
</dbReference>
<keyword evidence="6 10" id="KW-0830">Ubiquinone</keyword>
<evidence type="ECO:0000256" key="6">
    <source>
        <dbReference type="ARBA" id="ARBA00023075"/>
    </source>
</evidence>
<comment type="subcellular location">
    <subcellularLocation>
        <location evidence="1">Mitochondrion</location>
    </subcellularLocation>
</comment>
<dbReference type="Proteomes" id="UP000187429">
    <property type="component" value="Unassembled WGS sequence"/>
</dbReference>
<dbReference type="PROSITE" id="PS00542">
    <property type="entry name" value="COMPLEX1_30K"/>
    <property type="match status" value="1"/>
</dbReference>
<dbReference type="SUPFAM" id="SSF143243">
    <property type="entry name" value="Nqo5-like"/>
    <property type="match status" value="1"/>
</dbReference>
<gene>
    <name evidence="10" type="ORF">AYI69_g6547</name>
</gene>
<protein>
    <submittedName>
        <fullName evidence="10">Putative NADH-ubiquinone oxidoreductase</fullName>
    </submittedName>
</protein>
<organism evidence="10 11">
    <name type="scientific">Smittium culicis</name>
    <dbReference type="NCBI Taxonomy" id="133412"/>
    <lineage>
        <taxon>Eukaryota</taxon>
        <taxon>Fungi</taxon>
        <taxon>Fungi incertae sedis</taxon>
        <taxon>Zoopagomycota</taxon>
        <taxon>Kickxellomycotina</taxon>
        <taxon>Harpellomycetes</taxon>
        <taxon>Harpellales</taxon>
        <taxon>Legeriomycetaceae</taxon>
        <taxon>Smittium</taxon>
    </lineage>
</organism>
<evidence type="ECO:0000256" key="7">
    <source>
        <dbReference type="ARBA" id="ARBA00049551"/>
    </source>
</evidence>
<evidence type="ECO:0000256" key="8">
    <source>
        <dbReference type="RuleBase" id="RU003456"/>
    </source>
</evidence>
<evidence type="ECO:0000256" key="5">
    <source>
        <dbReference type="ARBA" id="ARBA00023027"/>
    </source>
</evidence>
<reference evidence="11" key="1">
    <citation type="submission" date="2017-01" db="EMBL/GenBank/DDBJ databases">
        <authorList>
            <person name="Wang Y."/>
            <person name="White M."/>
            <person name="Kvist S."/>
            <person name="Moncalvo J.-M."/>
        </authorList>
    </citation>
    <scope>NUCLEOTIDE SEQUENCE [LARGE SCALE GENOMIC DNA]</scope>
    <source>
        <strain evidence="11">ID-206-W2</strain>
    </source>
</reference>
<feature type="domain" description="NADH:ubiquinone oxidoreductase 30kDa subunit" evidence="9">
    <location>
        <begin position="64"/>
        <end position="184"/>
    </location>
</feature>
<dbReference type="Gene3D" id="3.30.460.80">
    <property type="entry name" value="NADH:ubiquinone oxidoreductase, 30kDa subunit"/>
    <property type="match status" value="1"/>
</dbReference>
<proteinExistence type="inferred from homology"/>
<evidence type="ECO:0000259" key="9">
    <source>
        <dbReference type="Pfam" id="PF00329"/>
    </source>
</evidence>
<dbReference type="GO" id="GO:0008137">
    <property type="term" value="F:NADH dehydrogenase (ubiquinone) activity"/>
    <property type="evidence" value="ECO:0007669"/>
    <property type="project" value="UniProtKB-EC"/>
</dbReference>
<evidence type="ECO:0000313" key="11">
    <source>
        <dbReference type="Proteomes" id="UP000187429"/>
    </source>
</evidence>
<dbReference type="InterPro" id="IPR010218">
    <property type="entry name" value="NADH_DH_suC"/>
</dbReference>
<dbReference type="HAMAP" id="MF_01357">
    <property type="entry name" value="NDH1_NuoC"/>
    <property type="match status" value="1"/>
</dbReference>
<sequence length="233" mass="27113">MLTSKFVKTSLFPRSESEKEIRKSADPALKDSDPKLYEFGKYLTSMMPKFVQQYSVWNDELVLYTSPSGLIPLLTVLRDHTQTQFKQLVDVSGADYPARINRFESIYNLISYQYNGRIRVKTYASETSYIPSATSVFNSANWGEREVWDMYGIFYTEHPDLRRILTDYGFEGHPLRKDFPLHGYTEVRYDETKKRVVTEPIQLSQAFRNFDYSSAWEQSGPGRDAAPAEFEKK</sequence>
<dbReference type="PANTHER" id="PTHR10884:SF14">
    <property type="entry name" value="NADH DEHYDROGENASE [UBIQUINONE] IRON-SULFUR PROTEIN 3, MITOCHONDRIAL"/>
    <property type="match status" value="1"/>
</dbReference>
<keyword evidence="4 8" id="KW-1278">Translocase</keyword>
<keyword evidence="3 8" id="KW-0813">Transport</keyword>
<dbReference type="InterPro" id="IPR020396">
    <property type="entry name" value="NADH_UbQ_OxRdtase_CS"/>
</dbReference>
<accession>A0A1R1XY76</accession>
<keyword evidence="5 8" id="KW-0520">NAD</keyword>
<dbReference type="AlphaFoldDB" id="A0A1R1XY76"/>
<evidence type="ECO:0000256" key="2">
    <source>
        <dbReference type="ARBA" id="ARBA00007569"/>
    </source>
</evidence>
<comment type="similarity">
    <text evidence="2 8">Belongs to the complex I 30 kDa subunit family.</text>
</comment>
<dbReference type="NCBIfam" id="TIGR01961">
    <property type="entry name" value="NuoC_fam"/>
    <property type="match status" value="1"/>
</dbReference>
<evidence type="ECO:0000256" key="4">
    <source>
        <dbReference type="ARBA" id="ARBA00022967"/>
    </source>
</evidence>
<evidence type="ECO:0000256" key="1">
    <source>
        <dbReference type="ARBA" id="ARBA00004173"/>
    </source>
</evidence>
<keyword evidence="11" id="KW-1185">Reference proteome</keyword>
<dbReference type="NCBIfam" id="NF004733">
    <property type="entry name" value="PRK06074.1-5"/>
    <property type="match status" value="1"/>
</dbReference>
<dbReference type="FunFam" id="3.30.460.80:FF:000002">
    <property type="entry name" value="NADH dehydrogenase iron-sulfur protein 3, mitochondrial"/>
    <property type="match status" value="1"/>
</dbReference>
<dbReference type="GO" id="GO:0016020">
    <property type="term" value="C:membrane"/>
    <property type="evidence" value="ECO:0007669"/>
    <property type="project" value="UniProtKB-ARBA"/>
</dbReference>
<evidence type="ECO:0000256" key="3">
    <source>
        <dbReference type="ARBA" id="ARBA00022448"/>
    </source>
</evidence>
<evidence type="ECO:0000313" key="10">
    <source>
        <dbReference type="EMBL" id="OMJ19637.1"/>
    </source>
</evidence>
<dbReference type="OrthoDB" id="37721at2759"/>
<dbReference type="EMBL" id="LSSM01002952">
    <property type="protein sequence ID" value="OMJ19637.1"/>
    <property type="molecule type" value="Genomic_DNA"/>
</dbReference>
<dbReference type="Pfam" id="PF00329">
    <property type="entry name" value="Complex1_30kDa"/>
    <property type="match status" value="1"/>
</dbReference>
<dbReference type="InterPro" id="IPR001268">
    <property type="entry name" value="NADH_UbQ_OxRdtase_30kDa_su"/>
</dbReference>
<dbReference type="InterPro" id="IPR037232">
    <property type="entry name" value="NADH_quin_OxRdtase_su_C/D-like"/>
</dbReference>
<comment type="caution">
    <text evidence="10">The sequence shown here is derived from an EMBL/GenBank/DDBJ whole genome shotgun (WGS) entry which is preliminary data.</text>
</comment>
<comment type="catalytic activity">
    <reaction evidence="7">
        <text>a ubiquinone + NADH + 5 H(+)(in) = a ubiquinol + NAD(+) + 4 H(+)(out)</text>
        <dbReference type="Rhea" id="RHEA:29091"/>
        <dbReference type="Rhea" id="RHEA-COMP:9565"/>
        <dbReference type="Rhea" id="RHEA-COMP:9566"/>
        <dbReference type="ChEBI" id="CHEBI:15378"/>
        <dbReference type="ChEBI" id="CHEBI:16389"/>
        <dbReference type="ChEBI" id="CHEBI:17976"/>
        <dbReference type="ChEBI" id="CHEBI:57540"/>
        <dbReference type="ChEBI" id="CHEBI:57945"/>
        <dbReference type="EC" id="7.1.1.2"/>
    </reaction>
</comment>
<dbReference type="PANTHER" id="PTHR10884">
    <property type="entry name" value="NADH DEHYDROGENASE UBIQUINONE IRON-SULFUR PROTEIN 3"/>
    <property type="match status" value="1"/>
</dbReference>